<dbReference type="GO" id="GO:0004519">
    <property type="term" value="F:endonuclease activity"/>
    <property type="evidence" value="ECO:0007669"/>
    <property type="project" value="InterPro"/>
</dbReference>
<dbReference type="Proteomes" id="UP000462014">
    <property type="component" value="Unassembled WGS sequence"/>
</dbReference>
<dbReference type="GO" id="GO:0003676">
    <property type="term" value="F:nucleic acid binding"/>
    <property type="evidence" value="ECO:0007669"/>
    <property type="project" value="InterPro"/>
</dbReference>
<reference evidence="2 3" key="1">
    <citation type="submission" date="2019-12" db="EMBL/GenBank/DDBJ databases">
        <title>Mucilaginibacter sp. HMF7410 genome sequencing and assembly.</title>
        <authorList>
            <person name="Kang H."/>
            <person name="Cha I."/>
            <person name="Kim H."/>
            <person name="Joh K."/>
        </authorList>
    </citation>
    <scope>NUCLEOTIDE SEQUENCE [LARGE SCALE GENOMIC DNA]</scope>
    <source>
        <strain evidence="2 3">HMF7410</strain>
    </source>
</reference>
<evidence type="ECO:0000313" key="2">
    <source>
        <dbReference type="EMBL" id="MVN23103.1"/>
    </source>
</evidence>
<evidence type="ECO:0000313" key="3">
    <source>
        <dbReference type="Proteomes" id="UP000462014"/>
    </source>
</evidence>
<keyword evidence="3" id="KW-1185">Reference proteome</keyword>
<accession>A0A7K1T0L6</accession>
<name>A0A7K1T0L6_9SPHI</name>
<dbReference type="InterPro" id="IPR011856">
    <property type="entry name" value="tRNA_endonuc-like_dom_sf"/>
</dbReference>
<sequence length="339" mass="38952">MATEIKTWQIVNGTLTHVKTSLTENNRKEREHLEVWIKSNPEILGSDIAIIGEQVQTKSGPLDFLGIDENGNIVIIELKRDKLAREVLAQAIDYASDAASWDVNRLNEICDKFSGQSLIDYFTGKFPIKQIEDLAINQSQRLILVGFAVEEPLSRMLEWLSTNYNLGINAIILNYVITSSGDELLSRTVIIPEEVEREKSNKKKFTIEMSNEQGNYDIETLKNQLMFYLSKPNISRQRMRDFFLPTLITKGMVSRVQMRKEFVKLGAAADESLAGYYLSLISVQLGLKRNDYLRQIISYDFPNNDWEKDNFKIGERYLELVKEVLQKLKTNKVQSEVIN</sequence>
<evidence type="ECO:0000259" key="1">
    <source>
        <dbReference type="Pfam" id="PF01939"/>
    </source>
</evidence>
<gene>
    <name evidence="2" type="ORF">GO621_16375</name>
</gene>
<dbReference type="Gene3D" id="3.40.1350.10">
    <property type="match status" value="1"/>
</dbReference>
<dbReference type="RefSeq" id="WP_157569009.1">
    <property type="nucleotide sequence ID" value="NZ_WPIK01000018.1"/>
</dbReference>
<organism evidence="2 3">
    <name type="scientific">Mucilaginibacter arboris</name>
    <dbReference type="NCBI Taxonomy" id="2682090"/>
    <lineage>
        <taxon>Bacteria</taxon>
        <taxon>Pseudomonadati</taxon>
        <taxon>Bacteroidota</taxon>
        <taxon>Sphingobacteriia</taxon>
        <taxon>Sphingobacteriales</taxon>
        <taxon>Sphingobacteriaceae</taxon>
        <taxon>Mucilaginibacter</taxon>
    </lineage>
</organism>
<dbReference type="InterPro" id="IPR048301">
    <property type="entry name" value="NucS_C"/>
</dbReference>
<protein>
    <submittedName>
        <fullName evidence="2">DUF91 domain-containing protein</fullName>
    </submittedName>
</protein>
<dbReference type="EMBL" id="WPIK01000018">
    <property type="protein sequence ID" value="MVN23103.1"/>
    <property type="molecule type" value="Genomic_DNA"/>
</dbReference>
<comment type="caution">
    <text evidence="2">The sequence shown here is derived from an EMBL/GenBank/DDBJ whole genome shotgun (WGS) entry which is preliminary data.</text>
</comment>
<dbReference type="Pfam" id="PF01939">
    <property type="entry name" value="NucS_C"/>
    <property type="match status" value="1"/>
</dbReference>
<feature type="domain" description="Endonuclease NucS C-terminal" evidence="1">
    <location>
        <begin position="32"/>
        <end position="83"/>
    </location>
</feature>
<proteinExistence type="predicted"/>
<dbReference type="AlphaFoldDB" id="A0A7K1T0L6"/>